<dbReference type="InterPro" id="IPR002618">
    <property type="entry name" value="UDPGP_fam"/>
</dbReference>
<dbReference type="CDD" id="cd04193">
    <property type="entry name" value="UDPGlcNAc_PPase"/>
    <property type="match status" value="1"/>
</dbReference>
<dbReference type="Proteomes" id="UP001153737">
    <property type="component" value="Chromosome 1"/>
</dbReference>
<keyword evidence="5" id="KW-0548">Nucleotidyltransferase</keyword>
<dbReference type="FunFam" id="3.90.550.10:FF:000075">
    <property type="entry name" value="Probable UDP-N-acetylglucosamine pyrophosphorylase"/>
    <property type="match status" value="1"/>
</dbReference>
<accession>A0A9N9SB52</accession>
<evidence type="ECO:0000256" key="1">
    <source>
        <dbReference type="ARBA" id="ARBA00005208"/>
    </source>
</evidence>
<name>A0A9N9SB52_PHACE</name>
<comment type="pathway">
    <text evidence="1">Nucleotide-sugar biosynthesis; UDP-N-acetyl-alpha-D-glucosamine biosynthesis; UDP-N-acetyl-alpha-D-glucosamine from N-acetyl-alpha-D-glucosamine 1-phosphate: step 1/1.</text>
</comment>
<protein>
    <recommendedName>
        <fullName evidence="3">UDP-N-acetylglucosamine diphosphorylase</fullName>
        <ecNumber evidence="3">2.7.7.23</ecNumber>
    </recommendedName>
</protein>
<evidence type="ECO:0000313" key="7">
    <source>
        <dbReference type="EMBL" id="CAG9813263.1"/>
    </source>
</evidence>
<dbReference type="PANTHER" id="PTHR11952:SF2">
    <property type="entry name" value="LD24639P"/>
    <property type="match status" value="1"/>
</dbReference>
<dbReference type="GO" id="GO:0006048">
    <property type="term" value="P:UDP-N-acetylglucosamine biosynthetic process"/>
    <property type="evidence" value="ECO:0007669"/>
    <property type="project" value="TreeGrafter"/>
</dbReference>
<dbReference type="PANTHER" id="PTHR11952">
    <property type="entry name" value="UDP- GLUCOSE PYROPHOSPHORYLASE"/>
    <property type="match status" value="1"/>
</dbReference>
<dbReference type="InterPro" id="IPR029044">
    <property type="entry name" value="Nucleotide-diphossugar_trans"/>
</dbReference>
<dbReference type="InterPro" id="IPR039741">
    <property type="entry name" value="UDP-sugar_pyrophosphorylase"/>
</dbReference>
<keyword evidence="4" id="KW-0808">Transferase</keyword>
<comment type="similarity">
    <text evidence="2">Belongs to the UDPGP type 1 family.</text>
</comment>
<dbReference type="GO" id="GO:0003977">
    <property type="term" value="F:UDP-N-acetylglucosamine diphosphorylase activity"/>
    <property type="evidence" value="ECO:0007669"/>
    <property type="project" value="UniProtKB-EC"/>
</dbReference>
<dbReference type="EC" id="2.7.7.23" evidence="3"/>
<evidence type="ECO:0000256" key="5">
    <source>
        <dbReference type="ARBA" id="ARBA00022695"/>
    </source>
</evidence>
<sequence>MCSLTKIEKLLEGCEQSHLLKFYNDLGDVEREQLLKQLGTIRFEEINKLYKDAQASLKGEVTKLDSKMKPIPADKFESEESLNSDVIDEYRRIGLEAISNNQVAVVLMAGGQGTRLGVNYPKGMFSVGLPSGKTLFQVQAERIQKLTKLAKQQTSKSGKICWYIMTSGPTHITTVNYLKKNDYFGLNEDDVKLFQQGLLPCFDFEGKILLDEKHSVALAPDGNGGIYRALRDNGILADMKKRGIKYVHVHSVDNILVKVADPVFIGYCVSKKAHCGAKVVRKSGPSEAVGVVCQVDGSFQVVEYSEITDKTANLRDVKGNLVFSAGNICNHFFSTEFLDQIAEEYETQLKLHVAKKKIPYVNDKGEKIIPITPNGIKIEKFVFDVFQFTDNFVTWEVPRSSEFSALKNADSAGVDCASTSRRDLLRLHKSYIIDAGGRVDCDEVEISPLLSYAGEGLEKVKERVFNSKTVILSDEEELLMNNNDYSKRDINGLNIGLTQFGN</sequence>
<dbReference type="SUPFAM" id="SSF53448">
    <property type="entry name" value="Nucleotide-diphospho-sugar transferases"/>
    <property type="match status" value="1"/>
</dbReference>
<reference evidence="7" key="2">
    <citation type="submission" date="2022-10" db="EMBL/GenBank/DDBJ databases">
        <authorList>
            <consortium name="ENA_rothamsted_submissions"/>
            <consortium name="culmorum"/>
            <person name="King R."/>
        </authorList>
    </citation>
    <scope>NUCLEOTIDE SEQUENCE</scope>
</reference>
<evidence type="ECO:0000313" key="8">
    <source>
        <dbReference type="Proteomes" id="UP001153737"/>
    </source>
</evidence>
<evidence type="ECO:0000256" key="3">
    <source>
        <dbReference type="ARBA" id="ARBA00012457"/>
    </source>
</evidence>
<evidence type="ECO:0000256" key="4">
    <source>
        <dbReference type="ARBA" id="ARBA00022679"/>
    </source>
</evidence>
<gene>
    <name evidence="7" type="ORF">PHAECO_LOCUS747</name>
</gene>
<dbReference type="OrthoDB" id="532420at2759"/>
<reference evidence="7" key="1">
    <citation type="submission" date="2022-01" db="EMBL/GenBank/DDBJ databases">
        <authorList>
            <person name="King R."/>
        </authorList>
    </citation>
    <scope>NUCLEOTIDE SEQUENCE</scope>
</reference>
<comment type="catalytic activity">
    <reaction evidence="6">
        <text>N-acetyl-alpha-D-glucosamine 1-phosphate + UTP + H(+) = UDP-N-acetyl-alpha-D-glucosamine + diphosphate</text>
        <dbReference type="Rhea" id="RHEA:13509"/>
        <dbReference type="ChEBI" id="CHEBI:15378"/>
        <dbReference type="ChEBI" id="CHEBI:33019"/>
        <dbReference type="ChEBI" id="CHEBI:46398"/>
        <dbReference type="ChEBI" id="CHEBI:57705"/>
        <dbReference type="ChEBI" id="CHEBI:57776"/>
        <dbReference type="EC" id="2.7.7.23"/>
    </reaction>
</comment>
<proteinExistence type="inferred from homology"/>
<dbReference type="AlphaFoldDB" id="A0A9N9SB52"/>
<keyword evidence="8" id="KW-1185">Reference proteome</keyword>
<organism evidence="7 8">
    <name type="scientific">Phaedon cochleariae</name>
    <name type="common">Mustard beetle</name>
    <dbReference type="NCBI Taxonomy" id="80249"/>
    <lineage>
        <taxon>Eukaryota</taxon>
        <taxon>Metazoa</taxon>
        <taxon>Ecdysozoa</taxon>
        <taxon>Arthropoda</taxon>
        <taxon>Hexapoda</taxon>
        <taxon>Insecta</taxon>
        <taxon>Pterygota</taxon>
        <taxon>Neoptera</taxon>
        <taxon>Endopterygota</taxon>
        <taxon>Coleoptera</taxon>
        <taxon>Polyphaga</taxon>
        <taxon>Cucujiformia</taxon>
        <taxon>Chrysomeloidea</taxon>
        <taxon>Chrysomelidae</taxon>
        <taxon>Chrysomelinae</taxon>
        <taxon>Chrysomelini</taxon>
        <taxon>Phaedon</taxon>
    </lineage>
</organism>
<evidence type="ECO:0000256" key="2">
    <source>
        <dbReference type="ARBA" id="ARBA00010401"/>
    </source>
</evidence>
<evidence type="ECO:0000256" key="6">
    <source>
        <dbReference type="ARBA" id="ARBA00048493"/>
    </source>
</evidence>
<dbReference type="Pfam" id="PF01704">
    <property type="entry name" value="UDPGP"/>
    <property type="match status" value="1"/>
</dbReference>
<dbReference type="EMBL" id="OU896707">
    <property type="protein sequence ID" value="CAG9813263.1"/>
    <property type="molecule type" value="Genomic_DNA"/>
</dbReference>
<dbReference type="Gene3D" id="3.90.550.10">
    <property type="entry name" value="Spore Coat Polysaccharide Biosynthesis Protein SpsA, Chain A"/>
    <property type="match status" value="1"/>
</dbReference>